<evidence type="ECO:0000313" key="9">
    <source>
        <dbReference type="EMBL" id="MEK8046755.1"/>
    </source>
</evidence>
<dbReference type="EMBL" id="JBBUTI010000006">
    <property type="protein sequence ID" value="MEK8046755.1"/>
    <property type="molecule type" value="Genomic_DNA"/>
</dbReference>
<dbReference type="Gene3D" id="3.90.1680.10">
    <property type="entry name" value="SOS response associated peptidase-like"/>
    <property type="match status" value="1"/>
</dbReference>
<dbReference type="InterPro" id="IPR036590">
    <property type="entry name" value="SRAP-like"/>
</dbReference>
<dbReference type="EC" id="3.4.-.-" evidence="8"/>
<dbReference type="InterPro" id="IPR003738">
    <property type="entry name" value="SRAP"/>
</dbReference>
<keyword evidence="5" id="KW-0190">Covalent protein-DNA linkage</keyword>
<proteinExistence type="inferred from homology"/>
<keyword evidence="7" id="KW-0456">Lyase</keyword>
<evidence type="ECO:0000256" key="7">
    <source>
        <dbReference type="ARBA" id="ARBA00023239"/>
    </source>
</evidence>
<dbReference type="SUPFAM" id="SSF143081">
    <property type="entry name" value="BB1717-like"/>
    <property type="match status" value="1"/>
</dbReference>
<protein>
    <recommendedName>
        <fullName evidence="8">Abasic site processing protein</fullName>
        <ecNumber evidence="8">3.4.-.-</ecNumber>
    </recommendedName>
</protein>
<reference evidence="9 10" key="1">
    <citation type="submission" date="2024-04" db="EMBL/GenBank/DDBJ databases">
        <title>Novel species of the genus Ideonella isolated from streams.</title>
        <authorList>
            <person name="Lu H."/>
        </authorList>
    </citation>
    <scope>NUCLEOTIDE SEQUENCE [LARGE SCALE GENOMIC DNA]</scope>
    <source>
        <strain evidence="9 10">LYT19W</strain>
    </source>
</reference>
<dbReference type="PANTHER" id="PTHR13604">
    <property type="entry name" value="DC12-RELATED"/>
    <property type="match status" value="1"/>
</dbReference>
<gene>
    <name evidence="9" type="ORF">AACH00_10380</name>
</gene>
<dbReference type="RefSeq" id="WP_341399052.1">
    <property type="nucleotide sequence ID" value="NZ_JBBUTI010000006.1"/>
</dbReference>
<evidence type="ECO:0000256" key="3">
    <source>
        <dbReference type="ARBA" id="ARBA00022763"/>
    </source>
</evidence>
<dbReference type="Proteomes" id="UP001379945">
    <property type="component" value="Unassembled WGS sequence"/>
</dbReference>
<evidence type="ECO:0000256" key="8">
    <source>
        <dbReference type="RuleBase" id="RU364100"/>
    </source>
</evidence>
<evidence type="ECO:0000256" key="6">
    <source>
        <dbReference type="ARBA" id="ARBA00023125"/>
    </source>
</evidence>
<dbReference type="Pfam" id="PF02586">
    <property type="entry name" value="SRAP"/>
    <property type="match status" value="1"/>
</dbReference>
<keyword evidence="6" id="KW-0238">DNA-binding</keyword>
<keyword evidence="4 8" id="KW-0378">Hydrolase</keyword>
<keyword evidence="2 8" id="KW-0645">Protease</keyword>
<sequence length="232" mass="25607">MCGRYVVAYDPATLVQAFSLTRVQPFPQRWNVAPTSAVPVVRNTPKGERVADLMHWGLIPHWAKDPSIGAKLNNARLEGMAGKPSFRQAVRRRRCLIPVSGFYEWQPMTGADGKAYKQPWYFSAADGPLLAFAGLFEAWRPEGSTSDEDWRLSCCIITRDANETMAPVHDRMPVIVTPEHQGAWLDRQLQDPDALAALLPLTPPQALQAWPVGRAVGRAGNDGASLIEPVVL</sequence>
<name>A0ABU9C926_9BURK</name>
<keyword evidence="10" id="KW-1185">Reference proteome</keyword>
<evidence type="ECO:0000256" key="1">
    <source>
        <dbReference type="ARBA" id="ARBA00008136"/>
    </source>
</evidence>
<evidence type="ECO:0000256" key="5">
    <source>
        <dbReference type="ARBA" id="ARBA00023124"/>
    </source>
</evidence>
<keyword evidence="3" id="KW-0227">DNA damage</keyword>
<evidence type="ECO:0000256" key="4">
    <source>
        <dbReference type="ARBA" id="ARBA00022801"/>
    </source>
</evidence>
<evidence type="ECO:0000256" key="2">
    <source>
        <dbReference type="ARBA" id="ARBA00022670"/>
    </source>
</evidence>
<accession>A0ABU9C926</accession>
<evidence type="ECO:0000313" key="10">
    <source>
        <dbReference type="Proteomes" id="UP001379945"/>
    </source>
</evidence>
<organism evidence="9 10">
    <name type="scientific">Ideonella margarita</name>
    <dbReference type="NCBI Taxonomy" id="2984191"/>
    <lineage>
        <taxon>Bacteria</taxon>
        <taxon>Pseudomonadati</taxon>
        <taxon>Pseudomonadota</taxon>
        <taxon>Betaproteobacteria</taxon>
        <taxon>Burkholderiales</taxon>
        <taxon>Sphaerotilaceae</taxon>
        <taxon>Ideonella</taxon>
    </lineage>
</organism>
<comment type="caution">
    <text evidence="9">The sequence shown here is derived from an EMBL/GenBank/DDBJ whole genome shotgun (WGS) entry which is preliminary data.</text>
</comment>
<dbReference type="PANTHER" id="PTHR13604:SF0">
    <property type="entry name" value="ABASIC SITE PROCESSING PROTEIN HMCES"/>
    <property type="match status" value="1"/>
</dbReference>
<comment type="similarity">
    <text evidence="1 8">Belongs to the SOS response-associated peptidase family.</text>
</comment>